<dbReference type="InterPro" id="IPR016688">
    <property type="entry name" value="MscS-like_plants/fungi"/>
</dbReference>
<accession>A0AAW1YCP9</accession>
<dbReference type="GO" id="GO:0005886">
    <property type="term" value="C:plasma membrane"/>
    <property type="evidence" value="ECO:0007669"/>
    <property type="project" value="TreeGrafter"/>
</dbReference>
<evidence type="ECO:0000256" key="1">
    <source>
        <dbReference type="ARBA" id="ARBA00004141"/>
    </source>
</evidence>
<sequence length="119" mass="13796">MFGGFFKNKITKSGLIGNYLKIIYPNSVLATKPIANYYRSPDMGDAVDFCVHISTPLDKLAIVKERIIGYVENRSDHWHPAPMVVLRDVEELNKLKISVWLTHKMNYQDMAKRWSRRAL</sequence>
<comment type="subcellular location">
    <subcellularLocation>
        <location evidence="1">Membrane</location>
        <topology evidence="1">Multi-pass membrane protein</topology>
    </subcellularLocation>
</comment>
<dbReference type="EMBL" id="JBEDUW010000002">
    <property type="protein sequence ID" value="KAK9946864.1"/>
    <property type="molecule type" value="Genomic_DNA"/>
</dbReference>
<dbReference type="GO" id="GO:0006820">
    <property type="term" value="P:monoatomic anion transport"/>
    <property type="evidence" value="ECO:0007669"/>
    <property type="project" value="TreeGrafter"/>
</dbReference>
<dbReference type="Proteomes" id="UP001457282">
    <property type="component" value="Unassembled WGS sequence"/>
</dbReference>
<dbReference type="PANTHER" id="PTHR31618">
    <property type="entry name" value="MECHANOSENSITIVE ION CHANNEL PROTEIN 5"/>
    <property type="match status" value="1"/>
</dbReference>
<gene>
    <name evidence="3" type="ORF">M0R45_012307</name>
</gene>
<protein>
    <submittedName>
        <fullName evidence="3">Uncharacterized protein</fullName>
    </submittedName>
</protein>
<evidence type="ECO:0000256" key="2">
    <source>
        <dbReference type="ARBA" id="ARBA00008017"/>
    </source>
</evidence>
<comment type="caution">
    <text evidence="3">The sequence shown here is derived from an EMBL/GenBank/DDBJ whole genome shotgun (WGS) entry which is preliminary data.</text>
</comment>
<evidence type="ECO:0000313" key="4">
    <source>
        <dbReference type="Proteomes" id="UP001457282"/>
    </source>
</evidence>
<dbReference type="GO" id="GO:0008381">
    <property type="term" value="F:mechanosensitive monoatomic ion channel activity"/>
    <property type="evidence" value="ECO:0007669"/>
    <property type="project" value="TreeGrafter"/>
</dbReference>
<evidence type="ECO:0000313" key="3">
    <source>
        <dbReference type="EMBL" id="KAK9946864.1"/>
    </source>
</evidence>
<name>A0AAW1YCP9_RUBAR</name>
<comment type="similarity">
    <text evidence="2">Belongs to the MscS (TC 1.A.23) family.</text>
</comment>
<keyword evidence="4" id="KW-1185">Reference proteome</keyword>
<proteinExistence type="inferred from homology"/>
<reference evidence="3 4" key="1">
    <citation type="journal article" date="2023" name="G3 (Bethesda)">
        <title>A chromosome-length genome assembly and annotation of blackberry (Rubus argutus, cv. 'Hillquist').</title>
        <authorList>
            <person name="Bruna T."/>
            <person name="Aryal R."/>
            <person name="Dudchenko O."/>
            <person name="Sargent D.J."/>
            <person name="Mead D."/>
            <person name="Buti M."/>
            <person name="Cavallini A."/>
            <person name="Hytonen T."/>
            <person name="Andres J."/>
            <person name="Pham M."/>
            <person name="Weisz D."/>
            <person name="Mascagni F."/>
            <person name="Usai G."/>
            <person name="Natali L."/>
            <person name="Bassil N."/>
            <person name="Fernandez G.E."/>
            <person name="Lomsadze A."/>
            <person name="Armour M."/>
            <person name="Olukolu B."/>
            <person name="Poorten T."/>
            <person name="Britton C."/>
            <person name="Davik J."/>
            <person name="Ashrafi H."/>
            <person name="Aiden E.L."/>
            <person name="Borodovsky M."/>
            <person name="Worthington M."/>
        </authorList>
    </citation>
    <scope>NUCLEOTIDE SEQUENCE [LARGE SCALE GENOMIC DNA]</scope>
    <source>
        <strain evidence="3">PI 553951</strain>
    </source>
</reference>
<organism evidence="3 4">
    <name type="scientific">Rubus argutus</name>
    <name type="common">Southern blackberry</name>
    <dbReference type="NCBI Taxonomy" id="59490"/>
    <lineage>
        <taxon>Eukaryota</taxon>
        <taxon>Viridiplantae</taxon>
        <taxon>Streptophyta</taxon>
        <taxon>Embryophyta</taxon>
        <taxon>Tracheophyta</taxon>
        <taxon>Spermatophyta</taxon>
        <taxon>Magnoliopsida</taxon>
        <taxon>eudicotyledons</taxon>
        <taxon>Gunneridae</taxon>
        <taxon>Pentapetalae</taxon>
        <taxon>rosids</taxon>
        <taxon>fabids</taxon>
        <taxon>Rosales</taxon>
        <taxon>Rosaceae</taxon>
        <taxon>Rosoideae</taxon>
        <taxon>Rosoideae incertae sedis</taxon>
        <taxon>Rubus</taxon>
    </lineage>
</organism>
<dbReference type="AlphaFoldDB" id="A0AAW1YCP9"/>
<dbReference type="PANTHER" id="PTHR31618:SF8">
    <property type="entry name" value="MECHANOSENSITIVE ION CHANNEL PROTEIN"/>
    <property type="match status" value="1"/>
</dbReference>